<dbReference type="GO" id="GO:0020037">
    <property type="term" value="F:heme binding"/>
    <property type="evidence" value="ECO:0007669"/>
    <property type="project" value="InterPro"/>
</dbReference>
<dbReference type="STRING" id="393003.SAMN05660461_4478"/>
<proteinExistence type="predicted"/>
<sequence length="192" mass="22379">MNDAMHQGTAGADNPQPSLDAQTLVRLKRMLLFTHEDEQYLVMAGNILAPHTEDILTSWYDTILKNNYLATYFTRDGAPDMQYLLSLRPQFRKWIADLCSRQEGNPWWQFEERIAAQLQLRPAAEHDMDPLPMIYLRYLSSFIYPVSEAGRPYLSKHGHSAAEVERMQQAWFKAISFSVLLWVYPQPRQLPF</sequence>
<dbReference type="Proteomes" id="UP000190166">
    <property type="component" value="Unassembled WGS sequence"/>
</dbReference>
<dbReference type="InterPro" id="IPR012292">
    <property type="entry name" value="Globin/Proto"/>
</dbReference>
<evidence type="ECO:0000259" key="1">
    <source>
        <dbReference type="Pfam" id="PF11563"/>
    </source>
</evidence>
<dbReference type="InterPro" id="IPR009050">
    <property type="entry name" value="Globin-like_sf"/>
</dbReference>
<dbReference type="GO" id="GO:0019825">
    <property type="term" value="F:oxygen binding"/>
    <property type="evidence" value="ECO:0007669"/>
    <property type="project" value="InterPro"/>
</dbReference>
<organism evidence="2 3">
    <name type="scientific">Chitinophaga ginsengisegetis</name>
    <dbReference type="NCBI Taxonomy" id="393003"/>
    <lineage>
        <taxon>Bacteria</taxon>
        <taxon>Pseudomonadati</taxon>
        <taxon>Bacteroidota</taxon>
        <taxon>Chitinophagia</taxon>
        <taxon>Chitinophagales</taxon>
        <taxon>Chitinophagaceae</taxon>
        <taxon>Chitinophaga</taxon>
    </lineage>
</organism>
<dbReference type="Pfam" id="PF11563">
    <property type="entry name" value="Protoglobin"/>
    <property type="match status" value="1"/>
</dbReference>
<name>A0A1T5P7H6_9BACT</name>
<evidence type="ECO:0000313" key="3">
    <source>
        <dbReference type="Proteomes" id="UP000190166"/>
    </source>
</evidence>
<gene>
    <name evidence="2" type="ORF">SAMN05660461_4478</name>
</gene>
<feature type="domain" description="Globin-sensor" evidence="1">
    <location>
        <begin position="22"/>
        <end position="183"/>
    </location>
</feature>
<keyword evidence="3" id="KW-1185">Reference proteome</keyword>
<dbReference type="InterPro" id="IPR044398">
    <property type="entry name" value="Globin-sensor_dom"/>
</dbReference>
<dbReference type="SUPFAM" id="SSF46458">
    <property type="entry name" value="Globin-like"/>
    <property type="match status" value="1"/>
</dbReference>
<dbReference type="AlphaFoldDB" id="A0A1T5P7H6"/>
<reference evidence="2 3" key="1">
    <citation type="submission" date="2017-02" db="EMBL/GenBank/DDBJ databases">
        <authorList>
            <person name="Peterson S.W."/>
        </authorList>
    </citation>
    <scope>NUCLEOTIDE SEQUENCE [LARGE SCALE GENOMIC DNA]</scope>
    <source>
        <strain evidence="2 3">DSM 18108</strain>
    </source>
</reference>
<dbReference type="Gene3D" id="1.10.490.10">
    <property type="entry name" value="Globins"/>
    <property type="match status" value="1"/>
</dbReference>
<accession>A0A1T5P7H6</accession>
<dbReference type="EMBL" id="FUZZ01000003">
    <property type="protein sequence ID" value="SKD08606.1"/>
    <property type="molecule type" value="Genomic_DNA"/>
</dbReference>
<evidence type="ECO:0000313" key="2">
    <source>
        <dbReference type="EMBL" id="SKD08606.1"/>
    </source>
</evidence>
<protein>
    <submittedName>
        <fullName evidence="2">Protoglobin</fullName>
    </submittedName>
</protein>